<evidence type="ECO:0000313" key="2">
    <source>
        <dbReference type="Proteomes" id="UP001596058"/>
    </source>
</evidence>
<proteinExistence type="predicted"/>
<reference evidence="2" key="1">
    <citation type="journal article" date="2019" name="Int. J. Syst. Evol. Microbiol.">
        <title>The Global Catalogue of Microorganisms (GCM) 10K type strain sequencing project: providing services to taxonomists for standard genome sequencing and annotation.</title>
        <authorList>
            <consortium name="The Broad Institute Genomics Platform"/>
            <consortium name="The Broad Institute Genome Sequencing Center for Infectious Disease"/>
            <person name="Wu L."/>
            <person name="Ma J."/>
        </authorList>
    </citation>
    <scope>NUCLEOTIDE SEQUENCE [LARGE SCALE GENOMIC DNA]</scope>
    <source>
        <strain evidence="2">CCUG 53903</strain>
    </source>
</reference>
<organism evidence="1 2">
    <name type="scientific">Nonomuraea insulae</name>
    <dbReference type="NCBI Taxonomy" id="1616787"/>
    <lineage>
        <taxon>Bacteria</taxon>
        <taxon>Bacillati</taxon>
        <taxon>Actinomycetota</taxon>
        <taxon>Actinomycetes</taxon>
        <taxon>Streptosporangiales</taxon>
        <taxon>Streptosporangiaceae</taxon>
        <taxon>Nonomuraea</taxon>
    </lineage>
</organism>
<name>A0ABW1CH38_9ACTN</name>
<dbReference type="RefSeq" id="WP_379513734.1">
    <property type="nucleotide sequence ID" value="NZ_JBHSPA010000013.1"/>
</dbReference>
<evidence type="ECO:0000313" key="1">
    <source>
        <dbReference type="EMBL" id="MFC5824205.1"/>
    </source>
</evidence>
<protein>
    <submittedName>
        <fullName evidence="1">Uncharacterized protein</fullName>
    </submittedName>
</protein>
<accession>A0ABW1CH38</accession>
<dbReference type="Proteomes" id="UP001596058">
    <property type="component" value="Unassembled WGS sequence"/>
</dbReference>
<keyword evidence="2" id="KW-1185">Reference proteome</keyword>
<sequence>MENLPSELFSGRRVRIERWLVDATHDNYHYNGTTSFARELDTTTDTPVAKVVQRVRLTKNAVGLMLLTPR</sequence>
<dbReference type="EMBL" id="JBHSPA010000013">
    <property type="protein sequence ID" value="MFC5824205.1"/>
    <property type="molecule type" value="Genomic_DNA"/>
</dbReference>
<comment type="caution">
    <text evidence="1">The sequence shown here is derived from an EMBL/GenBank/DDBJ whole genome shotgun (WGS) entry which is preliminary data.</text>
</comment>
<gene>
    <name evidence="1" type="ORF">ACFPZ3_10120</name>
</gene>